<dbReference type="Pfam" id="PF14337">
    <property type="entry name" value="Abi_alpha"/>
    <property type="match status" value="1"/>
</dbReference>
<name>A0ABR6WPN9_9FIRM</name>
<dbReference type="Proteomes" id="UP000653358">
    <property type="component" value="Unassembled WGS sequence"/>
</dbReference>
<dbReference type="InterPro" id="IPR025506">
    <property type="entry name" value="Abi_alpha"/>
</dbReference>
<proteinExistence type="predicted"/>
<evidence type="ECO:0000313" key="1">
    <source>
        <dbReference type="EMBL" id="MBC3798467.1"/>
    </source>
</evidence>
<comment type="caution">
    <text evidence="1">The sequence shown here is derived from an EMBL/GenBank/DDBJ whole genome shotgun (WGS) entry which is preliminary data.</text>
</comment>
<sequence>MEGKKNLTEQVTNAVSDITKPIYDDLAHPAAEESGKFLGRIPRLLNALCINFDIWATRKEHNLKMVERELDYLLHEAPVEKIVGPDPYIAVPVLQALSYSYDDNELRSMYSHLLSKAMHADYKFDVHPSFVEIIKQLSPVDCLVFKEIMSIHENPIIHAILYNSDNYEDGTDCEIIHTNINALSSCEYDQSKISIDNLIRLNLINVPSDYSYTEKEIYLSVTNSAFCKELESKYGRRLTYSYRCVIKTNFSELFYRICVMGI</sequence>
<gene>
    <name evidence="1" type="ORF">GH807_15645</name>
</gene>
<keyword evidence="2" id="KW-1185">Reference proteome</keyword>
<dbReference type="RefSeq" id="WP_148603747.1">
    <property type="nucleotide sequence ID" value="NZ_RXYB01000010.1"/>
</dbReference>
<organism evidence="1 2">
    <name type="scientific">Acetobacterium tundrae</name>
    <dbReference type="NCBI Taxonomy" id="132932"/>
    <lineage>
        <taxon>Bacteria</taxon>
        <taxon>Bacillati</taxon>
        <taxon>Bacillota</taxon>
        <taxon>Clostridia</taxon>
        <taxon>Eubacteriales</taxon>
        <taxon>Eubacteriaceae</taxon>
        <taxon>Acetobacterium</taxon>
    </lineage>
</organism>
<protein>
    <submittedName>
        <fullName evidence="1">DUF4393 domain-containing protein</fullName>
    </submittedName>
</protein>
<dbReference type="Gene3D" id="3.30.110.190">
    <property type="match status" value="1"/>
</dbReference>
<accession>A0ABR6WPN9</accession>
<evidence type="ECO:0000313" key="2">
    <source>
        <dbReference type="Proteomes" id="UP000653358"/>
    </source>
</evidence>
<dbReference type="EMBL" id="WJBB01000030">
    <property type="protein sequence ID" value="MBC3798467.1"/>
    <property type="molecule type" value="Genomic_DNA"/>
</dbReference>
<reference evidence="1 2" key="1">
    <citation type="journal article" date="2020" name="mSystems">
        <title>Defining Genomic and Predicted Metabolic Features of the Acetobacterium Genus.</title>
        <authorList>
            <person name="Ross D.E."/>
            <person name="Marshall C.W."/>
            <person name="Gulliver D."/>
            <person name="May H.D."/>
            <person name="Norman R.S."/>
        </authorList>
    </citation>
    <scope>NUCLEOTIDE SEQUENCE [LARGE SCALE GENOMIC DNA]</scope>
    <source>
        <strain evidence="1 2">DSM 9173</strain>
    </source>
</reference>